<dbReference type="Gene3D" id="1.25.40.20">
    <property type="entry name" value="Ankyrin repeat-containing domain"/>
    <property type="match status" value="1"/>
</dbReference>
<evidence type="ECO:0000256" key="1">
    <source>
        <dbReference type="SAM" id="MobiDB-lite"/>
    </source>
</evidence>
<comment type="caution">
    <text evidence="4">The sequence shown here is derived from an EMBL/GenBank/DDBJ whole genome shotgun (WGS) entry which is preliminary data.</text>
</comment>
<keyword evidence="2" id="KW-0812">Transmembrane</keyword>
<sequence>MSTSSSLPHQGKTCSPRLAKEPAIQAQVCVPNPEFIFEKLDCGGLIAYLSEMMVFRRIDLELNIMAFDVVLACAFNGCPTSAATKKGPRSRGPEMAAMSNIGPSALPQEDIKKIQKSKEKHVWAVQVLNELLKHSTMYFGNEELRLIQRSKDQTKGNFHDNFDDDDSRDKDNSDEEFYRDNISESSKISEQPSYYTNISEAAGNEVCSRKETKPNDTPILLAAKYGIAEMVEKILEHFPVAIYDVDKDSKTVLLMAVEKRNLQVYKILIKRYFRKDYVFHKMDEKGNNALHYAAMYDEEIKPWPVPGAALQMQWEIKWHEFVENTMPPRLYLRTNKDGQTPKEMFSHTHKDLVKAGGKWLTSTATSCSVVATLIATVAFASSADAPGGTDNKSGKPNLEKNPTFELFAISSLIALCFSVTSLIMFLAILTSRHQEKDFGETLPRKILFGLTSLFVSIASMLVTFCAGHFLVFENKFKYAALPVYAVTLLPLCLFAAAQFPLYFDLLMATFWSPF</sequence>
<reference evidence="4" key="1">
    <citation type="submission" date="2023-07" db="EMBL/GenBank/DDBJ databases">
        <title>draft genome sequence of fig (Ficus carica).</title>
        <authorList>
            <person name="Takahashi T."/>
            <person name="Nishimura K."/>
        </authorList>
    </citation>
    <scope>NUCLEOTIDE SEQUENCE</scope>
</reference>
<dbReference type="PANTHER" id="PTHR24177">
    <property type="entry name" value="CASKIN"/>
    <property type="match status" value="1"/>
</dbReference>
<protein>
    <recommendedName>
        <fullName evidence="3">PGG domain-containing protein</fullName>
    </recommendedName>
</protein>
<dbReference type="SUPFAM" id="SSF48403">
    <property type="entry name" value="Ankyrin repeat"/>
    <property type="match status" value="1"/>
</dbReference>
<evidence type="ECO:0000313" key="4">
    <source>
        <dbReference type="EMBL" id="GMN55947.1"/>
    </source>
</evidence>
<evidence type="ECO:0000259" key="3">
    <source>
        <dbReference type="Pfam" id="PF13962"/>
    </source>
</evidence>
<evidence type="ECO:0000313" key="5">
    <source>
        <dbReference type="Proteomes" id="UP001187192"/>
    </source>
</evidence>
<dbReference type="Proteomes" id="UP001187192">
    <property type="component" value="Unassembled WGS sequence"/>
</dbReference>
<evidence type="ECO:0000256" key="2">
    <source>
        <dbReference type="SAM" id="Phobius"/>
    </source>
</evidence>
<dbReference type="InterPro" id="IPR036770">
    <property type="entry name" value="Ankyrin_rpt-contain_sf"/>
</dbReference>
<dbReference type="InterPro" id="IPR026961">
    <property type="entry name" value="PGG_dom"/>
</dbReference>
<organism evidence="4 5">
    <name type="scientific">Ficus carica</name>
    <name type="common">Common fig</name>
    <dbReference type="NCBI Taxonomy" id="3494"/>
    <lineage>
        <taxon>Eukaryota</taxon>
        <taxon>Viridiplantae</taxon>
        <taxon>Streptophyta</taxon>
        <taxon>Embryophyta</taxon>
        <taxon>Tracheophyta</taxon>
        <taxon>Spermatophyta</taxon>
        <taxon>Magnoliopsida</taxon>
        <taxon>eudicotyledons</taxon>
        <taxon>Gunneridae</taxon>
        <taxon>Pentapetalae</taxon>
        <taxon>rosids</taxon>
        <taxon>fabids</taxon>
        <taxon>Rosales</taxon>
        <taxon>Moraceae</taxon>
        <taxon>Ficeae</taxon>
        <taxon>Ficus</taxon>
    </lineage>
</organism>
<dbReference type="Pfam" id="PF12796">
    <property type="entry name" value="Ank_2"/>
    <property type="match status" value="1"/>
</dbReference>
<dbReference type="PANTHER" id="PTHR24177:SF103">
    <property type="entry name" value="PGG DOMAIN-CONTAINING PROTEIN"/>
    <property type="match status" value="1"/>
</dbReference>
<feature type="domain" description="PGG" evidence="3">
    <location>
        <begin position="358"/>
        <end position="471"/>
    </location>
</feature>
<keyword evidence="2" id="KW-0472">Membrane</keyword>
<name>A0AA88DH48_FICCA</name>
<keyword evidence="5" id="KW-1185">Reference proteome</keyword>
<dbReference type="AlphaFoldDB" id="A0AA88DH48"/>
<proteinExistence type="predicted"/>
<dbReference type="Pfam" id="PF13962">
    <property type="entry name" value="PGG"/>
    <property type="match status" value="1"/>
</dbReference>
<gene>
    <name evidence="4" type="ORF">TIFTF001_025061</name>
</gene>
<dbReference type="InterPro" id="IPR002110">
    <property type="entry name" value="Ankyrin_rpt"/>
</dbReference>
<dbReference type="EMBL" id="BTGU01000060">
    <property type="protein sequence ID" value="GMN55947.1"/>
    <property type="molecule type" value="Genomic_DNA"/>
</dbReference>
<feature type="transmembrane region" description="Helical" evidence="2">
    <location>
        <begin position="483"/>
        <end position="503"/>
    </location>
</feature>
<keyword evidence="2" id="KW-1133">Transmembrane helix</keyword>
<feature type="region of interest" description="Disordered" evidence="1">
    <location>
        <begin position="155"/>
        <end position="174"/>
    </location>
</feature>
<feature type="transmembrane region" description="Helical" evidence="2">
    <location>
        <begin position="450"/>
        <end position="471"/>
    </location>
</feature>
<feature type="transmembrane region" description="Helical" evidence="2">
    <location>
        <begin position="406"/>
        <end position="429"/>
    </location>
</feature>
<accession>A0AA88DH48</accession>
<dbReference type="GO" id="GO:0016020">
    <property type="term" value="C:membrane"/>
    <property type="evidence" value="ECO:0007669"/>
    <property type="project" value="TreeGrafter"/>
</dbReference>